<reference evidence="1 2" key="1">
    <citation type="submission" date="2015-03" db="EMBL/GenBank/DDBJ databases">
        <title>Genomics and transcriptomics of the oil-accumulating basidiomycete yeast T. oleaginosus allow insights into substrate utilization and the diverse evolutionary trajectories of mating systems in fungi.</title>
        <authorList>
            <consortium name="DOE Joint Genome Institute"/>
            <person name="Kourist R."/>
            <person name="Kracht O."/>
            <person name="Bracharz F."/>
            <person name="Lipzen A."/>
            <person name="Nolan M."/>
            <person name="Ohm R."/>
            <person name="Grigoriev I."/>
            <person name="Sun S."/>
            <person name="Heitman J."/>
            <person name="Bruck T."/>
            <person name="Nowrousian M."/>
        </authorList>
    </citation>
    <scope>NUCLEOTIDE SEQUENCE [LARGE SCALE GENOMIC DNA]</scope>
    <source>
        <strain evidence="1 2">IBC0246</strain>
    </source>
</reference>
<sequence>MPYIPPPQRVDLNALPPSLLVFPRDDYTHGAYRTPCGPFVDPTHVVLAAAARRATRVWRTALSSGDWRRVDTRCFCLVVLDKVVQINVQRRFICGIPWPLIRYLDDWRVAVRDLAAGIYDIASTQAPWSPTRSVVVGRPHGLVLFLWRQHRLPLPLSQEDRPPRHRWTLQPRPRAQCVEVPL</sequence>
<gene>
    <name evidence="1" type="ORF">CC85DRAFT_138894</name>
</gene>
<accession>A0A0J1AZS4</accession>
<evidence type="ECO:0000313" key="2">
    <source>
        <dbReference type="Proteomes" id="UP000053611"/>
    </source>
</evidence>
<dbReference type="AlphaFoldDB" id="A0A0J1AZS4"/>
<organism evidence="1 2">
    <name type="scientific">Cutaneotrichosporon oleaginosum</name>
    <dbReference type="NCBI Taxonomy" id="879819"/>
    <lineage>
        <taxon>Eukaryota</taxon>
        <taxon>Fungi</taxon>
        <taxon>Dikarya</taxon>
        <taxon>Basidiomycota</taxon>
        <taxon>Agaricomycotina</taxon>
        <taxon>Tremellomycetes</taxon>
        <taxon>Trichosporonales</taxon>
        <taxon>Trichosporonaceae</taxon>
        <taxon>Cutaneotrichosporon</taxon>
    </lineage>
</organism>
<proteinExistence type="predicted"/>
<dbReference type="EMBL" id="KQ087227">
    <property type="protein sequence ID" value="KLT40844.1"/>
    <property type="molecule type" value="Genomic_DNA"/>
</dbReference>
<evidence type="ECO:0000313" key="1">
    <source>
        <dbReference type="EMBL" id="KLT40844.1"/>
    </source>
</evidence>
<dbReference type="RefSeq" id="XP_018277335.1">
    <property type="nucleotide sequence ID" value="XM_018419511.1"/>
</dbReference>
<name>A0A0J1AZS4_9TREE</name>
<dbReference type="Proteomes" id="UP000053611">
    <property type="component" value="Unassembled WGS sequence"/>
</dbReference>
<dbReference type="GeneID" id="28980114"/>
<keyword evidence="2" id="KW-1185">Reference proteome</keyword>
<protein>
    <submittedName>
        <fullName evidence="1">Uncharacterized protein</fullName>
    </submittedName>
</protein>